<dbReference type="Pfam" id="PF16110">
    <property type="entry name" value="DUF4828"/>
    <property type="match status" value="1"/>
</dbReference>
<dbReference type="InterPro" id="IPR032254">
    <property type="entry name" value="DUF4828"/>
</dbReference>
<dbReference type="STRING" id="1291734.FD02_GL002011"/>
<dbReference type="OrthoDB" id="2246468at2"/>
<reference evidence="1 2" key="1">
    <citation type="journal article" date="2015" name="Genome Announc.">
        <title>Expanding the biotechnology potential of lactobacilli through comparative genomics of 213 strains and associated genera.</title>
        <authorList>
            <person name="Sun Z."/>
            <person name="Harris H.M."/>
            <person name="McCann A."/>
            <person name="Guo C."/>
            <person name="Argimon S."/>
            <person name="Zhang W."/>
            <person name="Yang X."/>
            <person name="Jeffery I.B."/>
            <person name="Cooney J.C."/>
            <person name="Kagawa T.F."/>
            <person name="Liu W."/>
            <person name="Song Y."/>
            <person name="Salvetti E."/>
            <person name="Wrobel A."/>
            <person name="Rasinkangas P."/>
            <person name="Parkhill J."/>
            <person name="Rea M.C."/>
            <person name="O'Sullivan O."/>
            <person name="Ritari J."/>
            <person name="Douillard F.P."/>
            <person name="Paul Ross R."/>
            <person name="Yang R."/>
            <person name="Briner A.E."/>
            <person name="Felis G.E."/>
            <person name="de Vos W.M."/>
            <person name="Barrangou R."/>
            <person name="Klaenhammer T.R."/>
            <person name="Caufield P.W."/>
            <person name="Cui Y."/>
            <person name="Zhang H."/>
            <person name="O'Toole P.W."/>
        </authorList>
    </citation>
    <scope>NUCLEOTIDE SEQUENCE [LARGE SCALE GENOMIC DNA]</scope>
    <source>
        <strain evidence="1 2">JCM 17158</strain>
    </source>
</reference>
<keyword evidence="2" id="KW-1185">Reference proteome</keyword>
<dbReference type="Proteomes" id="UP000051804">
    <property type="component" value="Unassembled WGS sequence"/>
</dbReference>
<dbReference type="AlphaFoldDB" id="A0A0R1JK27"/>
<comment type="caution">
    <text evidence="1">The sequence shown here is derived from an EMBL/GenBank/DDBJ whole genome shotgun (WGS) entry which is preliminary data.</text>
</comment>
<gene>
    <name evidence="1" type="ORF">FD02_GL002011</name>
</gene>
<proteinExistence type="predicted"/>
<dbReference type="EMBL" id="AZDJ01000026">
    <property type="protein sequence ID" value="KRK71766.1"/>
    <property type="molecule type" value="Genomic_DNA"/>
</dbReference>
<evidence type="ECO:0000313" key="2">
    <source>
        <dbReference type="Proteomes" id="UP000051804"/>
    </source>
</evidence>
<evidence type="ECO:0000313" key="1">
    <source>
        <dbReference type="EMBL" id="KRK71766.1"/>
    </source>
</evidence>
<sequence>MPKRLTNFLANLTKHVAHRPHDLPAEHNPAVALAHAYTGDYVFLDEQTNKSHQLSISPDLAIKIDGRTLPGNVTGITVTSLTFLDHYGYQLSVTNGPTGPVAVYDEAEDQTYEIVQPDHQLNDD</sequence>
<evidence type="ECO:0008006" key="3">
    <source>
        <dbReference type="Google" id="ProtNLM"/>
    </source>
</evidence>
<dbReference type="PATRIC" id="fig|1291734.4.peg.2062"/>
<organism evidence="1 2">
    <name type="scientific">Lacticaseibacillus nasuensis JCM 17158</name>
    <dbReference type="NCBI Taxonomy" id="1291734"/>
    <lineage>
        <taxon>Bacteria</taxon>
        <taxon>Bacillati</taxon>
        <taxon>Bacillota</taxon>
        <taxon>Bacilli</taxon>
        <taxon>Lactobacillales</taxon>
        <taxon>Lactobacillaceae</taxon>
        <taxon>Lacticaseibacillus</taxon>
    </lineage>
</organism>
<name>A0A0R1JK27_9LACO</name>
<protein>
    <recommendedName>
        <fullName evidence="3">DUF4828 domain-containing protein</fullName>
    </recommendedName>
</protein>
<accession>A0A0R1JK27</accession>